<reference evidence="3" key="1">
    <citation type="submission" date="2013-06" db="EMBL/GenBank/DDBJ databases">
        <authorList>
            <person name="Zhao Q."/>
        </authorList>
    </citation>
    <scope>NUCLEOTIDE SEQUENCE</scope>
    <source>
        <strain evidence="3">cv. W1943</strain>
    </source>
</reference>
<evidence type="ECO:0000313" key="2">
    <source>
        <dbReference type="EnsemblPlants" id="ORUFI02G18380.1"/>
    </source>
</evidence>
<accession>A0A0E0NF80</accession>
<evidence type="ECO:0000256" key="1">
    <source>
        <dbReference type="SAM" id="MobiDB-lite"/>
    </source>
</evidence>
<evidence type="ECO:0000313" key="3">
    <source>
        <dbReference type="Proteomes" id="UP000008022"/>
    </source>
</evidence>
<feature type="compositionally biased region" description="Basic and acidic residues" evidence="1">
    <location>
        <begin position="13"/>
        <end position="22"/>
    </location>
</feature>
<dbReference type="Gramene" id="ORUFI02G18380.1">
    <property type="protein sequence ID" value="ORUFI02G18380.1"/>
    <property type="gene ID" value="ORUFI02G18380"/>
</dbReference>
<sequence length="64" mass="7203">MQPIAGNESLADDALKHAPERRSKPLHREVCLDFLFKTPQESLSETLGARRTRPFFLGADLNLP</sequence>
<protein>
    <submittedName>
        <fullName evidence="2">Uncharacterized protein</fullName>
    </submittedName>
</protein>
<dbReference type="Proteomes" id="UP000008022">
    <property type="component" value="Unassembled WGS sequence"/>
</dbReference>
<reference evidence="2" key="2">
    <citation type="submission" date="2015-06" db="UniProtKB">
        <authorList>
            <consortium name="EnsemblPlants"/>
        </authorList>
    </citation>
    <scope>IDENTIFICATION</scope>
</reference>
<dbReference type="HOGENOM" id="CLU_2874568_0_0_1"/>
<feature type="region of interest" description="Disordered" evidence="1">
    <location>
        <begin position="1"/>
        <end position="22"/>
    </location>
</feature>
<organism evidence="2 3">
    <name type="scientific">Oryza rufipogon</name>
    <name type="common">Brownbeard rice</name>
    <name type="synonym">Asian wild rice</name>
    <dbReference type="NCBI Taxonomy" id="4529"/>
    <lineage>
        <taxon>Eukaryota</taxon>
        <taxon>Viridiplantae</taxon>
        <taxon>Streptophyta</taxon>
        <taxon>Embryophyta</taxon>
        <taxon>Tracheophyta</taxon>
        <taxon>Spermatophyta</taxon>
        <taxon>Magnoliopsida</taxon>
        <taxon>Liliopsida</taxon>
        <taxon>Poales</taxon>
        <taxon>Poaceae</taxon>
        <taxon>BOP clade</taxon>
        <taxon>Oryzoideae</taxon>
        <taxon>Oryzeae</taxon>
        <taxon>Oryzinae</taxon>
        <taxon>Oryza</taxon>
    </lineage>
</organism>
<dbReference type="AlphaFoldDB" id="A0A0E0NF80"/>
<proteinExistence type="predicted"/>
<dbReference type="EnsemblPlants" id="ORUFI02G18380.1">
    <property type="protein sequence ID" value="ORUFI02G18380.1"/>
    <property type="gene ID" value="ORUFI02G18380"/>
</dbReference>
<name>A0A0E0NF80_ORYRU</name>
<keyword evidence="3" id="KW-1185">Reference proteome</keyword>